<accession>A0A1P8EJW0</accession>
<dbReference type="Pfam" id="PF01810">
    <property type="entry name" value="LysE"/>
    <property type="match status" value="1"/>
</dbReference>
<evidence type="ECO:0000313" key="8">
    <source>
        <dbReference type="Proteomes" id="UP000185674"/>
    </source>
</evidence>
<keyword evidence="5 6" id="KW-0472">Membrane</keyword>
<dbReference type="GO" id="GO:0005886">
    <property type="term" value="C:plasma membrane"/>
    <property type="evidence" value="ECO:0007669"/>
    <property type="project" value="UniProtKB-SubCell"/>
</dbReference>
<evidence type="ECO:0000256" key="3">
    <source>
        <dbReference type="ARBA" id="ARBA00022692"/>
    </source>
</evidence>
<evidence type="ECO:0000256" key="5">
    <source>
        <dbReference type="ARBA" id="ARBA00023136"/>
    </source>
</evidence>
<dbReference type="AlphaFoldDB" id="A0A1P8EJW0"/>
<proteinExistence type="predicted"/>
<protein>
    <submittedName>
        <fullName evidence="7">Amino acid transporter</fullName>
    </submittedName>
</protein>
<dbReference type="STRING" id="487316.BEN76_10930"/>
<dbReference type="PANTHER" id="PTHR30086:SF20">
    <property type="entry name" value="ARGININE EXPORTER PROTEIN ARGO-RELATED"/>
    <property type="match status" value="1"/>
</dbReference>
<dbReference type="GO" id="GO:0015171">
    <property type="term" value="F:amino acid transmembrane transporter activity"/>
    <property type="evidence" value="ECO:0007669"/>
    <property type="project" value="TreeGrafter"/>
</dbReference>
<keyword evidence="3 6" id="KW-0812">Transmembrane</keyword>
<dbReference type="EMBL" id="CP016896">
    <property type="protein sequence ID" value="APV36500.1"/>
    <property type="molecule type" value="Genomic_DNA"/>
</dbReference>
<reference evidence="7 8" key="1">
    <citation type="submission" date="2016-08" db="EMBL/GenBank/DDBJ databases">
        <title>Complete genome sequence of Acinetobacter baylyi strain GFJ2.</title>
        <authorList>
            <person name="Tabata M."/>
            <person name="Kuboki S."/>
            <person name="Gibu N."/>
            <person name="Kinouchi Y."/>
            <person name="Vangnai A."/>
            <person name="Kasai D."/>
            <person name="Fukuda M."/>
        </authorList>
    </citation>
    <scope>NUCLEOTIDE SEQUENCE [LARGE SCALE GENOMIC DNA]</scope>
    <source>
        <strain evidence="7 8">GFJ2</strain>
    </source>
</reference>
<evidence type="ECO:0000256" key="4">
    <source>
        <dbReference type="ARBA" id="ARBA00022989"/>
    </source>
</evidence>
<feature type="transmembrane region" description="Helical" evidence="6">
    <location>
        <begin position="180"/>
        <end position="197"/>
    </location>
</feature>
<evidence type="ECO:0000313" key="7">
    <source>
        <dbReference type="EMBL" id="APV36500.1"/>
    </source>
</evidence>
<dbReference type="Proteomes" id="UP000185674">
    <property type="component" value="Chromosome"/>
</dbReference>
<feature type="transmembrane region" description="Helical" evidence="6">
    <location>
        <begin position="67"/>
        <end position="88"/>
    </location>
</feature>
<feature type="transmembrane region" description="Helical" evidence="6">
    <location>
        <begin position="6"/>
        <end position="27"/>
    </location>
</feature>
<dbReference type="eggNOG" id="COG1280">
    <property type="taxonomic scope" value="Bacteria"/>
</dbReference>
<dbReference type="KEGG" id="asol:BEN76_10930"/>
<evidence type="ECO:0000256" key="2">
    <source>
        <dbReference type="ARBA" id="ARBA00022475"/>
    </source>
</evidence>
<organism evidence="7 8">
    <name type="scientific">Acinetobacter soli</name>
    <dbReference type="NCBI Taxonomy" id="487316"/>
    <lineage>
        <taxon>Bacteria</taxon>
        <taxon>Pseudomonadati</taxon>
        <taxon>Pseudomonadota</taxon>
        <taxon>Gammaproteobacteria</taxon>
        <taxon>Moraxellales</taxon>
        <taxon>Moraxellaceae</taxon>
        <taxon>Acinetobacter</taxon>
    </lineage>
</organism>
<evidence type="ECO:0000256" key="1">
    <source>
        <dbReference type="ARBA" id="ARBA00004651"/>
    </source>
</evidence>
<name>A0A1P8EJW0_9GAMM</name>
<dbReference type="InterPro" id="IPR001123">
    <property type="entry name" value="LeuE-type"/>
</dbReference>
<feature type="transmembrane region" description="Helical" evidence="6">
    <location>
        <begin position="39"/>
        <end position="61"/>
    </location>
</feature>
<gene>
    <name evidence="7" type="ORF">BEN76_10930</name>
</gene>
<dbReference type="RefSeq" id="WP_076033064.1">
    <property type="nucleotide sequence ID" value="NZ_BKJL01000009.1"/>
</dbReference>
<feature type="transmembrane region" description="Helical" evidence="6">
    <location>
        <begin position="148"/>
        <end position="168"/>
    </location>
</feature>
<keyword evidence="2" id="KW-1003">Cell membrane</keyword>
<comment type="subcellular location">
    <subcellularLocation>
        <location evidence="1">Cell membrane</location>
        <topology evidence="1">Multi-pass membrane protein</topology>
    </subcellularLocation>
</comment>
<keyword evidence="4 6" id="KW-1133">Transmembrane helix</keyword>
<dbReference type="PANTHER" id="PTHR30086">
    <property type="entry name" value="ARGININE EXPORTER PROTEIN ARGO"/>
    <property type="match status" value="1"/>
</dbReference>
<sequence length="214" mass="23446">MNYFILALYIFSILVMIATPGPVMLLVASTGLKQGYLAALKTILGTNLASLILIGVSILMLKGLFTVNAILFEGIKLLGCLYIAYLGIEILKSYRLEPAQNLTTSNVQGGFQRGFLTGISNPKDIIFFSSFFPQFIGLHPDLNISLSILVVIWIALDFLTLSLVYLGFKRLSDSIWSNKILAICGMVLLLIAAYGLYNSLTWLISYQAGNGYAL</sequence>
<evidence type="ECO:0000256" key="6">
    <source>
        <dbReference type="SAM" id="Phobius"/>
    </source>
</evidence>